<protein>
    <submittedName>
        <fullName evidence="2">Uncharacterized protein</fullName>
    </submittedName>
</protein>
<feature type="compositionally biased region" description="Polar residues" evidence="1">
    <location>
        <begin position="203"/>
        <end position="215"/>
    </location>
</feature>
<evidence type="ECO:0000256" key="1">
    <source>
        <dbReference type="SAM" id="MobiDB-lite"/>
    </source>
</evidence>
<dbReference type="Proteomes" id="UP000245783">
    <property type="component" value="Unassembled WGS sequence"/>
</dbReference>
<name>A0A316W597_9BASI</name>
<keyword evidence="3" id="KW-1185">Reference proteome</keyword>
<feature type="compositionally biased region" description="Polar residues" evidence="1">
    <location>
        <begin position="179"/>
        <end position="190"/>
    </location>
</feature>
<dbReference type="InParanoid" id="A0A316W597"/>
<evidence type="ECO:0000313" key="2">
    <source>
        <dbReference type="EMBL" id="PWN44794.1"/>
    </source>
</evidence>
<sequence>MTFASPMLGLSAGLTQGLANFLCADGKLIVPKSSRAQAQGTQRSLDGLASLPDKEPVDFAHPGPLTARPLLESRNTVRPSTARSSEATPTLQSSKQFALAPHDQSEGQRIPLAEPANLPFPAAVPEAQPGRKRDRKSKAPRRPAKLGEGSIPARTTSLSNPPSPSNSRSRSEAGSSRTLSDASFTGSEYSARSLGVGEHSVDSVESASRSGSANLPSPKAKRFADRIRSRVSSLASVRSRRQSSKSASEHDGLSEQKSAQPPVRLL</sequence>
<gene>
    <name evidence="2" type="ORF">IE81DRAFT_345480</name>
</gene>
<feature type="compositionally biased region" description="Polar residues" evidence="1">
    <location>
        <begin position="34"/>
        <end position="44"/>
    </location>
</feature>
<feature type="compositionally biased region" description="Low complexity" evidence="1">
    <location>
        <begin position="154"/>
        <end position="178"/>
    </location>
</feature>
<dbReference type="EMBL" id="KZ819359">
    <property type="protein sequence ID" value="PWN44794.1"/>
    <property type="molecule type" value="Genomic_DNA"/>
</dbReference>
<accession>A0A316W597</accession>
<feature type="region of interest" description="Disordered" evidence="1">
    <location>
        <begin position="34"/>
        <end position="266"/>
    </location>
</feature>
<feature type="compositionally biased region" description="Polar residues" evidence="1">
    <location>
        <begin position="73"/>
        <end position="96"/>
    </location>
</feature>
<dbReference type="RefSeq" id="XP_025371954.1">
    <property type="nucleotide sequence ID" value="XM_025515921.1"/>
</dbReference>
<reference evidence="2 3" key="1">
    <citation type="journal article" date="2018" name="Mol. Biol. Evol.">
        <title>Broad Genomic Sampling Reveals a Smut Pathogenic Ancestry of the Fungal Clade Ustilaginomycotina.</title>
        <authorList>
            <person name="Kijpornyongpan T."/>
            <person name="Mondo S.J."/>
            <person name="Barry K."/>
            <person name="Sandor L."/>
            <person name="Lee J."/>
            <person name="Lipzen A."/>
            <person name="Pangilinan J."/>
            <person name="LaButti K."/>
            <person name="Hainaut M."/>
            <person name="Henrissat B."/>
            <person name="Grigoriev I.V."/>
            <person name="Spatafora J.W."/>
            <person name="Aime M.C."/>
        </authorList>
    </citation>
    <scope>NUCLEOTIDE SEQUENCE [LARGE SCALE GENOMIC DNA]</scope>
    <source>
        <strain evidence="2 3">MCA 4658</strain>
    </source>
</reference>
<organism evidence="2 3">
    <name type="scientific">Ceraceosorus guamensis</name>
    <dbReference type="NCBI Taxonomy" id="1522189"/>
    <lineage>
        <taxon>Eukaryota</taxon>
        <taxon>Fungi</taxon>
        <taxon>Dikarya</taxon>
        <taxon>Basidiomycota</taxon>
        <taxon>Ustilaginomycotina</taxon>
        <taxon>Exobasidiomycetes</taxon>
        <taxon>Ceraceosorales</taxon>
        <taxon>Ceraceosoraceae</taxon>
        <taxon>Ceraceosorus</taxon>
    </lineage>
</organism>
<evidence type="ECO:0000313" key="3">
    <source>
        <dbReference type="Proteomes" id="UP000245783"/>
    </source>
</evidence>
<dbReference type="AlphaFoldDB" id="A0A316W597"/>
<dbReference type="GeneID" id="37037791"/>
<proteinExistence type="predicted"/>
<feature type="compositionally biased region" description="Basic residues" evidence="1">
    <location>
        <begin position="130"/>
        <end position="144"/>
    </location>
</feature>